<dbReference type="Gene3D" id="3.60.20.10">
    <property type="entry name" value="Glutamine Phosphoribosylpyrophosphate, subunit 1, domain 1"/>
    <property type="match status" value="2"/>
</dbReference>
<reference evidence="1" key="1">
    <citation type="journal article" date="2014" name="Front. Microbiol.">
        <title>High frequency of phylogenetically diverse reductive dehalogenase-homologous genes in deep subseafloor sedimentary metagenomes.</title>
        <authorList>
            <person name="Kawai M."/>
            <person name="Futagami T."/>
            <person name="Toyoda A."/>
            <person name="Takaki Y."/>
            <person name="Nishi S."/>
            <person name="Hori S."/>
            <person name="Arai W."/>
            <person name="Tsubouchi T."/>
            <person name="Morono Y."/>
            <person name="Uchiyama I."/>
            <person name="Ito T."/>
            <person name="Fujiyama A."/>
            <person name="Inagaki F."/>
            <person name="Takami H."/>
        </authorList>
    </citation>
    <scope>NUCLEOTIDE SEQUENCE</scope>
    <source>
        <strain evidence="1">Expedition CK06-06</strain>
    </source>
</reference>
<evidence type="ECO:0000313" key="1">
    <source>
        <dbReference type="EMBL" id="GAF81133.1"/>
    </source>
</evidence>
<dbReference type="GO" id="GO:0017000">
    <property type="term" value="P:antibiotic biosynthetic process"/>
    <property type="evidence" value="ECO:0007669"/>
    <property type="project" value="InterPro"/>
</dbReference>
<comment type="caution">
    <text evidence="1">The sequence shown here is derived from an EMBL/GenBank/DDBJ whole genome shotgun (WGS) entry which is preliminary data.</text>
</comment>
<dbReference type="Pfam" id="PF01804">
    <property type="entry name" value="Penicil_amidase"/>
    <property type="match status" value="1"/>
</dbReference>
<feature type="non-terminal residue" evidence="1">
    <location>
        <position position="365"/>
    </location>
</feature>
<dbReference type="GO" id="GO:0016787">
    <property type="term" value="F:hydrolase activity"/>
    <property type="evidence" value="ECO:0007669"/>
    <property type="project" value="InterPro"/>
</dbReference>
<accession>X0SJ74</accession>
<dbReference type="AlphaFoldDB" id="X0SJ74"/>
<sequence>MLFGDTNGDIGYWTQAAIPLRSPLSPLGGRASQYGTGAAYDWADIIPHNIMPHVINPTGGVIFSGNHLPVGAWYPLPGIPGTGDSQRSLRLRERLTGTEIFEPMEMVDVHLDDVNSARRILVCAGYHVRRNAGTFNAAANNLLDILVGWYVTGAHCDTAHPYYAGAHHMRTNFRAGDAPVLTVIYGGGDGGLSYFLKTLQAKMDANPAYILDADEKAYVQRALEYGWNTAVNNYGADPSDWLSNFNSATGQLFVPYYTTLEGFPSLDPAQNFTSGLLHDVLTATIWSQKGNSYSQWVNLADVDGSLALLPTGVSETPGSPFYRDEQVLWEDGGLRAAPLDRPMNAPYIRVTSACGEVGEENVPVA</sequence>
<protein>
    <submittedName>
        <fullName evidence="1">Uncharacterized protein</fullName>
    </submittedName>
</protein>
<dbReference type="SUPFAM" id="SSF56235">
    <property type="entry name" value="N-terminal nucleophile aminohydrolases (Ntn hydrolases)"/>
    <property type="match status" value="1"/>
</dbReference>
<dbReference type="PANTHER" id="PTHR34218:SF3">
    <property type="entry name" value="ACYL-HOMOSERINE LACTONE ACYLASE PVDQ"/>
    <property type="match status" value="1"/>
</dbReference>
<gene>
    <name evidence="1" type="ORF">S01H1_16358</name>
</gene>
<dbReference type="InterPro" id="IPR029055">
    <property type="entry name" value="Ntn_hydrolases_N"/>
</dbReference>
<proteinExistence type="predicted"/>
<dbReference type="InterPro" id="IPR002692">
    <property type="entry name" value="S45"/>
</dbReference>
<organism evidence="1">
    <name type="scientific">marine sediment metagenome</name>
    <dbReference type="NCBI Taxonomy" id="412755"/>
    <lineage>
        <taxon>unclassified sequences</taxon>
        <taxon>metagenomes</taxon>
        <taxon>ecological metagenomes</taxon>
    </lineage>
</organism>
<name>X0SJ74_9ZZZZ</name>
<dbReference type="EMBL" id="BARS01008600">
    <property type="protein sequence ID" value="GAF81133.1"/>
    <property type="molecule type" value="Genomic_DNA"/>
</dbReference>
<dbReference type="PANTHER" id="PTHR34218">
    <property type="entry name" value="PEPTIDASE S45 PENICILLIN AMIDASE"/>
    <property type="match status" value="1"/>
</dbReference>